<dbReference type="InterPro" id="IPR029052">
    <property type="entry name" value="Metallo-depent_PP-like"/>
</dbReference>
<dbReference type="Proteomes" id="UP000182835">
    <property type="component" value="Unassembled WGS sequence"/>
</dbReference>
<evidence type="ECO:0000313" key="3">
    <source>
        <dbReference type="Proteomes" id="UP000182835"/>
    </source>
</evidence>
<protein>
    <recommendedName>
        <fullName evidence="1">Calcineurin-like phosphoesterase domain-containing protein</fullName>
    </recommendedName>
</protein>
<gene>
    <name evidence="2" type="ORF">RU96_GL002301</name>
</gene>
<comment type="caution">
    <text evidence="2">The sequence shown here is derived from an EMBL/GenBank/DDBJ whole genome shotgun (WGS) entry which is preliminary data.</text>
</comment>
<dbReference type="AlphaFoldDB" id="A0A1L8R6V8"/>
<name>A0A1L8R6V8_9ENTE</name>
<dbReference type="SUPFAM" id="SSF56300">
    <property type="entry name" value="Metallo-dependent phosphatases"/>
    <property type="match status" value="1"/>
</dbReference>
<evidence type="ECO:0000259" key="1">
    <source>
        <dbReference type="Pfam" id="PF00149"/>
    </source>
</evidence>
<organism evidence="2 3">
    <name type="scientific">Enterococcus canintestini</name>
    <dbReference type="NCBI Taxonomy" id="317010"/>
    <lineage>
        <taxon>Bacteria</taxon>
        <taxon>Bacillati</taxon>
        <taxon>Bacillota</taxon>
        <taxon>Bacilli</taxon>
        <taxon>Lactobacillales</taxon>
        <taxon>Enterococcaceae</taxon>
        <taxon>Enterococcus</taxon>
    </lineage>
</organism>
<dbReference type="GO" id="GO:0016787">
    <property type="term" value="F:hydrolase activity"/>
    <property type="evidence" value="ECO:0007669"/>
    <property type="project" value="InterPro"/>
</dbReference>
<sequence>MKKMKFFTSDTHYFHQDLLGDNDFAPRPFKDLATMHEIMIKNWNAVVKETDTVYHLGDIAMHKDYEAGYPEILALLMQLNGQIIFIKGNHDHRTLFKFLAQNNSVLANGQNKFAFADVGIIIKFNHHQYYLTHYPLLLGVTKNIRNLHGHVHHYSVPIKENINVGVDAPELDFLPDKQPFGRPISENQIDLIAAKKATVLANMS</sequence>
<dbReference type="Gene3D" id="3.60.21.10">
    <property type="match status" value="1"/>
</dbReference>
<dbReference type="InterPro" id="IPR004843">
    <property type="entry name" value="Calcineurin-like_PHP"/>
</dbReference>
<reference evidence="2 3" key="1">
    <citation type="submission" date="2014-12" db="EMBL/GenBank/DDBJ databases">
        <title>Draft genome sequences of 29 type strains of Enterococci.</title>
        <authorList>
            <person name="Zhong Z."/>
            <person name="Sun Z."/>
            <person name="Liu W."/>
            <person name="Zhang W."/>
            <person name="Zhang H."/>
        </authorList>
    </citation>
    <scope>NUCLEOTIDE SEQUENCE [LARGE SCALE GENOMIC DNA]</scope>
    <source>
        <strain evidence="2 3">DSM 21207</strain>
    </source>
</reference>
<evidence type="ECO:0000313" key="2">
    <source>
        <dbReference type="EMBL" id="OJG15488.1"/>
    </source>
</evidence>
<accession>A0A1L8R6V8</accession>
<dbReference type="STRING" id="317010.RU96_GL002301"/>
<proteinExistence type="predicted"/>
<dbReference type="Pfam" id="PF00149">
    <property type="entry name" value="Metallophos"/>
    <property type="match status" value="1"/>
</dbReference>
<feature type="domain" description="Calcineurin-like phosphoesterase" evidence="1">
    <location>
        <begin position="7"/>
        <end position="158"/>
    </location>
</feature>
<dbReference type="EMBL" id="JXKG01000007">
    <property type="protein sequence ID" value="OJG15488.1"/>
    <property type="molecule type" value="Genomic_DNA"/>
</dbReference>